<evidence type="ECO:0000313" key="4">
    <source>
        <dbReference type="Proteomes" id="UP000004754"/>
    </source>
</evidence>
<feature type="compositionally biased region" description="Basic and acidic residues" evidence="1">
    <location>
        <begin position="1"/>
        <end position="13"/>
    </location>
</feature>
<keyword evidence="2" id="KW-1133">Transmembrane helix</keyword>
<evidence type="ECO:0000313" key="3">
    <source>
        <dbReference type="EMBL" id="EFV01376.1"/>
    </source>
</evidence>
<evidence type="ECO:0000256" key="1">
    <source>
        <dbReference type="SAM" id="MobiDB-lite"/>
    </source>
</evidence>
<organism evidence="3 4">
    <name type="scientific">Pseudoramibacter alactolyticus ATCC 23263</name>
    <dbReference type="NCBI Taxonomy" id="887929"/>
    <lineage>
        <taxon>Bacteria</taxon>
        <taxon>Bacillati</taxon>
        <taxon>Bacillota</taxon>
        <taxon>Clostridia</taxon>
        <taxon>Eubacteriales</taxon>
        <taxon>Eubacteriaceae</taxon>
        <taxon>Pseudoramibacter</taxon>
    </lineage>
</organism>
<feature type="transmembrane region" description="Helical" evidence="2">
    <location>
        <begin position="35"/>
        <end position="55"/>
    </location>
</feature>
<dbReference type="EMBL" id="AEQN01000021">
    <property type="protein sequence ID" value="EFV01376.1"/>
    <property type="molecule type" value="Genomic_DNA"/>
</dbReference>
<accession>E6MHQ4</accession>
<evidence type="ECO:0000256" key="2">
    <source>
        <dbReference type="SAM" id="Phobius"/>
    </source>
</evidence>
<keyword evidence="2" id="KW-0812">Transmembrane</keyword>
<name>E6MHQ4_9FIRM</name>
<keyword evidence="2" id="KW-0472">Membrane</keyword>
<comment type="caution">
    <text evidence="3">The sequence shown here is derived from an EMBL/GenBank/DDBJ whole genome shotgun (WGS) entry which is preliminary data.</text>
</comment>
<gene>
    <name evidence="3" type="ORF">HMP0721_1539</name>
</gene>
<reference evidence="3 4" key="1">
    <citation type="submission" date="2010-12" db="EMBL/GenBank/DDBJ databases">
        <authorList>
            <person name="Muzny D."/>
            <person name="Qin X."/>
            <person name="Deng J."/>
            <person name="Jiang H."/>
            <person name="Liu Y."/>
            <person name="Qu J."/>
            <person name="Song X.-Z."/>
            <person name="Zhang L."/>
            <person name="Thornton R."/>
            <person name="Coyle M."/>
            <person name="Francisco L."/>
            <person name="Jackson L."/>
            <person name="Javaid M."/>
            <person name="Korchina V."/>
            <person name="Kovar C."/>
            <person name="Mata R."/>
            <person name="Mathew T."/>
            <person name="Ngo R."/>
            <person name="Nguyen L."/>
            <person name="Nguyen N."/>
            <person name="Okwuonu G."/>
            <person name="Ongeri F."/>
            <person name="Pham C."/>
            <person name="Simmons D."/>
            <person name="Wilczek-Boney K."/>
            <person name="Hale W."/>
            <person name="Jakkamsetti A."/>
            <person name="Pham P."/>
            <person name="Ruth R."/>
            <person name="San Lucas F."/>
            <person name="Warren J."/>
            <person name="Zhang J."/>
            <person name="Zhao Z."/>
            <person name="Zhou C."/>
            <person name="Zhu D."/>
            <person name="Lee S."/>
            <person name="Bess C."/>
            <person name="Blankenburg K."/>
            <person name="Forbes L."/>
            <person name="Fu Q."/>
            <person name="Gubbala S."/>
            <person name="Hirani K."/>
            <person name="Jayaseelan J.C."/>
            <person name="Lara F."/>
            <person name="Munidasa M."/>
            <person name="Palculict T."/>
            <person name="Patil S."/>
            <person name="Pu L.-L."/>
            <person name="Saada N."/>
            <person name="Tang L."/>
            <person name="Weissenberger G."/>
            <person name="Zhu Y."/>
            <person name="Hemphill L."/>
            <person name="Shang Y."/>
            <person name="Youmans B."/>
            <person name="Ayvaz T."/>
            <person name="Ross M."/>
            <person name="Santibanez J."/>
            <person name="Aqrawi P."/>
            <person name="Gross S."/>
            <person name="Joshi V."/>
            <person name="Fowler G."/>
            <person name="Nazareth L."/>
            <person name="Reid J."/>
            <person name="Worley K."/>
            <person name="Petrosino J."/>
            <person name="Highlander S."/>
            <person name="Gibbs R."/>
        </authorList>
    </citation>
    <scope>NUCLEOTIDE SEQUENCE [LARGE SCALE GENOMIC DNA]</scope>
    <source>
        <strain evidence="3 4">ATCC 23263</strain>
    </source>
</reference>
<dbReference type="AlphaFoldDB" id="E6MHQ4"/>
<dbReference type="Proteomes" id="UP000004754">
    <property type="component" value="Unassembled WGS sequence"/>
</dbReference>
<dbReference type="HOGENOM" id="CLU_1102072_0_0_9"/>
<dbReference type="STRING" id="887929.HMP0721_1539"/>
<sequence length="252" mass="28055">MGGTKMHEDERQTTRQLQTDQQGGKKPFALSQRGARILGAAAVLSVVAVIALIIMQGGFAKPSHISGMVYRGNWHRAAADRGDAVVKSVNSNKIQYSSDKPDQIAVETLAALLLDQNKAKEDYSLRQYYYSRGLKGIRYQTDTFLAGIPGKEAEKADRRLAKAMGISASKVARRYSWLIVPGHRGSRYDADRYGFDIYWLPQALTSRDGKKTVRGVMHYNTKTKQYARGTMRTAFLRKTDVGLKAGSFKKSK</sequence>
<feature type="region of interest" description="Disordered" evidence="1">
    <location>
        <begin position="1"/>
        <end position="26"/>
    </location>
</feature>
<keyword evidence="4" id="KW-1185">Reference proteome</keyword>
<protein>
    <submittedName>
        <fullName evidence="3">Uncharacterized protein</fullName>
    </submittedName>
</protein>
<proteinExistence type="predicted"/>